<dbReference type="InterPro" id="IPR027417">
    <property type="entry name" value="P-loop_NTPase"/>
</dbReference>
<protein>
    <recommendedName>
        <fullName evidence="2">G domain-containing protein</fullName>
    </recommendedName>
</protein>
<evidence type="ECO:0000259" key="2">
    <source>
        <dbReference type="Pfam" id="PF01926"/>
    </source>
</evidence>
<proteinExistence type="predicted"/>
<dbReference type="EMBL" id="CAJNOM010000481">
    <property type="protein sequence ID" value="CAF1461528.1"/>
    <property type="molecule type" value="Genomic_DNA"/>
</dbReference>
<evidence type="ECO:0000313" key="5">
    <source>
        <dbReference type="Proteomes" id="UP000663832"/>
    </source>
</evidence>
<dbReference type="Proteomes" id="UP000663877">
    <property type="component" value="Unassembled WGS sequence"/>
</dbReference>
<organism evidence="3 6">
    <name type="scientific">Adineta steineri</name>
    <dbReference type="NCBI Taxonomy" id="433720"/>
    <lineage>
        <taxon>Eukaryota</taxon>
        <taxon>Metazoa</taxon>
        <taxon>Spiralia</taxon>
        <taxon>Gnathifera</taxon>
        <taxon>Rotifera</taxon>
        <taxon>Eurotatoria</taxon>
        <taxon>Bdelloidea</taxon>
        <taxon>Adinetida</taxon>
        <taxon>Adinetidae</taxon>
        <taxon>Adineta</taxon>
    </lineage>
</organism>
<keyword evidence="1" id="KW-0732">Signal</keyword>
<gene>
    <name evidence="3" type="ORF">BJG266_LOCUS31178</name>
    <name evidence="4" type="ORF">QVE165_LOCUS40974</name>
</gene>
<evidence type="ECO:0000313" key="6">
    <source>
        <dbReference type="Proteomes" id="UP000663877"/>
    </source>
</evidence>
<sequence length="330" mass="38575">MWNCIMIIHLLFLFLIQQHDHITVATEFSEESIKTFSEQFCQENGFDCKAPFESYVDKYLQDPKHKDILLNHIRTKNDVNRIMVVGHAGAGKSSLINLLMKNDKAKVSSAAVGCTFNFDEYQTVYDDEFYEFIDTVGLNEGSRGTVPARKAIKELINFIKKNKRGFNIILFVMKQGRLDDSFEKNHVLFYQALLENKIPAILFVSHCEQDDPMDTWIKNEINAHALDSYKFAEIVCGTTREPTGRFAKYIPALREESYQQLWTAIKRRKLDHLIAIEADLNLFKRIWNYVCEYFHVGSKFLSDRFHEFLKYLKEMGIDDETIKQINKDLH</sequence>
<name>A0A815C0H9_9BILA</name>
<feature type="domain" description="G" evidence="2">
    <location>
        <begin position="81"/>
        <end position="202"/>
    </location>
</feature>
<dbReference type="Gene3D" id="3.40.50.300">
    <property type="entry name" value="P-loop containing nucleotide triphosphate hydrolases"/>
    <property type="match status" value="1"/>
</dbReference>
<dbReference type="Pfam" id="PF01926">
    <property type="entry name" value="MMR_HSR1"/>
    <property type="match status" value="1"/>
</dbReference>
<dbReference type="SUPFAM" id="SSF52540">
    <property type="entry name" value="P-loop containing nucleoside triphosphate hydrolases"/>
    <property type="match status" value="1"/>
</dbReference>
<evidence type="ECO:0000313" key="4">
    <source>
        <dbReference type="EMBL" id="CAF1461528.1"/>
    </source>
</evidence>
<dbReference type="GO" id="GO:0005525">
    <property type="term" value="F:GTP binding"/>
    <property type="evidence" value="ECO:0007669"/>
    <property type="project" value="InterPro"/>
</dbReference>
<keyword evidence="5" id="KW-1185">Reference proteome</keyword>
<accession>A0A815C0H9</accession>
<dbReference type="InterPro" id="IPR006073">
    <property type="entry name" value="GTP-bd"/>
</dbReference>
<feature type="chain" id="PRO_5035604624" description="G domain-containing protein" evidence="1">
    <location>
        <begin position="19"/>
        <end position="330"/>
    </location>
</feature>
<dbReference type="AlphaFoldDB" id="A0A815C0H9"/>
<evidence type="ECO:0000256" key="1">
    <source>
        <dbReference type="SAM" id="SignalP"/>
    </source>
</evidence>
<feature type="signal peptide" evidence="1">
    <location>
        <begin position="1"/>
        <end position="18"/>
    </location>
</feature>
<dbReference type="EMBL" id="CAJNOI010000444">
    <property type="protein sequence ID" value="CAF1280555.1"/>
    <property type="molecule type" value="Genomic_DNA"/>
</dbReference>
<dbReference type="Proteomes" id="UP000663832">
    <property type="component" value="Unassembled WGS sequence"/>
</dbReference>
<comment type="caution">
    <text evidence="3">The sequence shown here is derived from an EMBL/GenBank/DDBJ whole genome shotgun (WGS) entry which is preliminary data.</text>
</comment>
<dbReference type="OrthoDB" id="8954335at2759"/>
<reference evidence="3" key="1">
    <citation type="submission" date="2021-02" db="EMBL/GenBank/DDBJ databases">
        <authorList>
            <person name="Nowell W R."/>
        </authorList>
    </citation>
    <scope>NUCLEOTIDE SEQUENCE</scope>
</reference>
<evidence type="ECO:0000313" key="3">
    <source>
        <dbReference type="EMBL" id="CAF1280555.1"/>
    </source>
</evidence>
<dbReference type="CDD" id="cd00882">
    <property type="entry name" value="Ras_like_GTPase"/>
    <property type="match status" value="1"/>
</dbReference>